<evidence type="ECO:0000313" key="3">
    <source>
        <dbReference type="Proteomes" id="UP000094801"/>
    </source>
</evidence>
<gene>
    <name evidence="2" type="ORF">CANARDRAFT_5285</name>
</gene>
<dbReference type="EMBL" id="KV453847">
    <property type="protein sequence ID" value="ODV87979.1"/>
    <property type="molecule type" value="Genomic_DNA"/>
</dbReference>
<evidence type="ECO:0000313" key="2">
    <source>
        <dbReference type="EMBL" id="ODV87979.1"/>
    </source>
</evidence>
<feature type="compositionally biased region" description="Polar residues" evidence="1">
    <location>
        <begin position="200"/>
        <end position="209"/>
    </location>
</feature>
<name>A0A1E4T8B4_9ASCO</name>
<feature type="compositionally biased region" description="Basic and acidic residues" evidence="1">
    <location>
        <begin position="88"/>
        <end position="107"/>
    </location>
</feature>
<feature type="compositionally biased region" description="Basic and acidic residues" evidence="1">
    <location>
        <begin position="140"/>
        <end position="152"/>
    </location>
</feature>
<evidence type="ECO:0000256" key="1">
    <source>
        <dbReference type="SAM" id="MobiDB-lite"/>
    </source>
</evidence>
<accession>A0A1E4T8B4</accession>
<proteinExistence type="predicted"/>
<feature type="region of interest" description="Disordered" evidence="1">
    <location>
        <begin position="23"/>
        <end position="250"/>
    </location>
</feature>
<organism evidence="2 3">
    <name type="scientific">[Candida] arabinofermentans NRRL YB-2248</name>
    <dbReference type="NCBI Taxonomy" id="983967"/>
    <lineage>
        <taxon>Eukaryota</taxon>
        <taxon>Fungi</taxon>
        <taxon>Dikarya</taxon>
        <taxon>Ascomycota</taxon>
        <taxon>Saccharomycotina</taxon>
        <taxon>Pichiomycetes</taxon>
        <taxon>Pichiales</taxon>
        <taxon>Pichiaceae</taxon>
        <taxon>Ogataea</taxon>
        <taxon>Ogataea/Candida clade</taxon>
    </lineage>
</organism>
<reference evidence="3" key="1">
    <citation type="submission" date="2016-04" db="EMBL/GenBank/DDBJ databases">
        <title>Comparative genomics of biotechnologically important yeasts.</title>
        <authorList>
            <consortium name="DOE Joint Genome Institute"/>
            <person name="Riley R."/>
            <person name="Haridas S."/>
            <person name="Wolfe K.H."/>
            <person name="Lopes M.R."/>
            <person name="Hittinger C.T."/>
            <person name="Goker M."/>
            <person name="Salamov A."/>
            <person name="Wisecaver J."/>
            <person name="Long T.M."/>
            <person name="Aerts A.L."/>
            <person name="Barry K."/>
            <person name="Choi C."/>
            <person name="Clum A."/>
            <person name="Coughlan A.Y."/>
            <person name="Deshpande S."/>
            <person name="Douglass A.P."/>
            <person name="Hanson S.J."/>
            <person name="Klenk H.-P."/>
            <person name="Labutti K."/>
            <person name="Lapidus A."/>
            <person name="Lindquist E."/>
            <person name="Lipzen A."/>
            <person name="Meier-Kolthoff J.P."/>
            <person name="Ohm R.A."/>
            <person name="Otillar R.P."/>
            <person name="Pangilinan J."/>
            <person name="Peng Y."/>
            <person name="Rokas A."/>
            <person name="Rosa C.A."/>
            <person name="Scheuner C."/>
            <person name="Sibirny A.A."/>
            <person name="Slot J.C."/>
            <person name="Stielow J.B."/>
            <person name="Sun H."/>
            <person name="Kurtzman C.P."/>
            <person name="Blackwell M."/>
            <person name="Grigoriev I.V."/>
            <person name="Jeffries T.W."/>
        </authorList>
    </citation>
    <scope>NUCLEOTIDE SEQUENCE [LARGE SCALE GENOMIC DNA]</scope>
    <source>
        <strain evidence="3">NRRL YB-2248</strain>
    </source>
</reference>
<feature type="compositionally biased region" description="Polar residues" evidence="1">
    <location>
        <begin position="302"/>
        <end position="313"/>
    </location>
</feature>
<dbReference type="AlphaFoldDB" id="A0A1E4T8B4"/>
<feature type="compositionally biased region" description="Polar residues" evidence="1">
    <location>
        <begin position="222"/>
        <end position="231"/>
    </location>
</feature>
<sequence>MDDFSAYIIGSIADRNSLLRTLERNKSSFKKNKRSESKNPSRSRSVEAGTQKQPHNHDSKSHSRSNSIETELEKKERLKQKLLADLYFSDHSDNENEKPSPKLEDTTTTRPTRKRPRIDYNENKRPPPLYKSATPSTSESTKHKTELTDLHHNAAATSTRPNDTKLENVRLDTSKLANVHDDKDMSQLKSVPEKSRSEPNTKTNVSRVSSVPDLTKEVASSHKVTIHSNNNTERKKPISRQQQQQKPTVVTTEEINNNGEFEDEDLELDEAFVQRLLEHIQPNLLQQNLNNNGGTLAEDNESSTMLTPKGGSTSEEDSTVDLGLGLDLRFIKTPQELSAFQKSLTKEYYKLSQAFCYSRISRIDEMIETVDRCINENKKSFDKFHEQVNATKEILFNPPLPRTRASKRRRTEPEPIEVLDLVIPHDVPKELFPEFFDDLFKAKLESIKVMKQAIKYKLELNELSSDIEKQTVKAQYVASLKENREAARESILREIEQLDKEYYSKLNLNPNESVEDSSRLDQVLNDEASIERRSFITSLIQQKFESSNTNTLSGLADLITEMSDMANGSTAQIIGN</sequence>
<protein>
    <submittedName>
        <fullName evidence="2">Uncharacterized protein</fullName>
    </submittedName>
</protein>
<feature type="region of interest" description="Disordered" evidence="1">
    <location>
        <begin position="287"/>
        <end position="318"/>
    </location>
</feature>
<keyword evidence="3" id="KW-1185">Reference proteome</keyword>
<dbReference type="Proteomes" id="UP000094801">
    <property type="component" value="Unassembled WGS sequence"/>
</dbReference>
<feature type="compositionally biased region" description="Basic and acidic residues" evidence="1">
    <location>
        <begin position="162"/>
        <end position="199"/>
    </location>
</feature>
<feature type="compositionally biased region" description="Polar residues" evidence="1">
    <location>
        <begin position="40"/>
        <end position="53"/>
    </location>
</feature>